<dbReference type="PANTHER" id="PTHR14773">
    <property type="entry name" value="WD REPEAT-CONTAINING PROTEIN 76"/>
    <property type="match status" value="1"/>
</dbReference>
<dbReference type="Ensembl" id="ENSCMMT00000024045.1">
    <property type="protein sequence ID" value="ENSCMMP00000021951.1"/>
    <property type="gene ID" value="ENSCMMG00000013806.1"/>
</dbReference>
<dbReference type="GO" id="GO:0005634">
    <property type="term" value="C:nucleus"/>
    <property type="evidence" value="ECO:0007669"/>
    <property type="project" value="TreeGrafter"/>
</dbReference>
<dbReference type="SUPFAM" id="SSF50978">
    <property type="entry name" value="WD40 repeat-like"/>
    <property type="match status" value="1"/>
</dbReference>
<evidence type="ECO:0000256" key="2">
    <source>
        <dbReference type="ARBA" id="ARBA00005434"/>
    </source>
</evidence>
<evidence type="ECO:0000256" key="6">
    <source>
        <dbReference type="RuleBase" id="RU365004"/>
    </source>
</evidence>
<evidence type="ECO:0000256" key="4">
    <source>
        <dbReference type="ARBA" id="ARBA00022574"/>
    </source>
</evidence>
<comment type="function">
    <text evidence="1 6">Specifically binds 5-hydroxymethylcytosine (5hmC), suggesting that it acts as a specific reader of 5hmC.</text>
</comment>
<feature type="compositionally biased region" description="Pro residues" evidence="7">
    <location>
        <begin position="83"/>
        <end position="93"/>
    </location>
</feature>
<reference evidence="8" key="1">
    <citation type="submission" date="2018-09" db="EMBL/GenBank/DDBJ databases">
        <title>Common duck and Muscovy duck high density SNP chip.</title>
        <authorList>
            <person name="Vignal A."/>
            <person name="Thebault N."/>
            <person name="Warren W.C."/>
        </authorList>
    </citation>
    <scope>NUCLEOTIDE SEQUENCE [LARGE SCALE GENOMIC DNA]</scope>
</reference>
<sequence length="519" mass="56380">MEDGAPLTAPRSSPQERTPSGGAEPRRGPEQGERRAGPGRQLRVLLTPLSVAGRRMPQKRLLGAYDDGAGGEAAGKRLRAEPPGTPPGSPPGPAAAAASPRGSGSDGGWDAESDGSDGGGLSAYERKRLKNITENAKFFAALKLHEVCIDPTQCQPLCSLPKIANVIPQPQVPAGPLPMVPENQVENSKFTEELLIMSSLFFSFITHIVMIFSRYQYSLNSMVLSEDNVRKVVQNRVCSVAIHPSESLTFVAAGDKYGHIGLWNDCKGEEGAHVFAPHNYSVNCMHFSPSNPAHLLSLSHDVLRCGDVTRAIFDEICRSEENLSSFDFLEDNASTAIVGYWNGSVAVVDRRTPGTSSELSANIGFKITRTVNVHPVNKQYFVAAGSVDVRIYDVRYLKSDGNKPVSTLNGHTKSVASAYFSPVTGNRVVTVCADDKLRIFLSSYLFRAIWDPKQEDCFVVGSMARPRQIEVYQDTGKLLHSFYNIDYLGSVCSINVVHPSRNTLVGGNSSGRLHVFKEQ</sequence>
<evidence type="ECO:0000256" key="1">
    <source>
        <dbReference type="ARBA" id="ARBA00002530"/>
    </source>
</evidence>
<keyword evidence="4 6" id="KW-0853">WD repeat</keyword>
<feature type="region of interest" description="Disordered" evidence="7">
    <location>
        <begin position="1"/>
        <end position="119"/>
    </location>
</feature>
<keyword evidence="5" id="KW-0677">Repeat</keyword>
<dbReference type="PANTHER" id="PTHR14773:SF0">
    <property type="entry name" value="WD REPEAT-CONTAINING PROTEIN 76"/>
    <property type="match status" value="1"/>
</dbReference>
<evidence type="ECO:0000256" key="3">
    <source>
        <dbReference type="ARBA" id="ARBA00021234"/>
    </source>
</evidence>
<organism evidence="8 9">
    <name type="scientific">Cairina moschata</name>
    <name type="common">Muscovy duck</name>
    <dbReference type="NCBI Taxonomy" id="8855"/>
    <lineage>
        <taxon>Eukaryota</taxon>
        <taxon>Metazoa</taxon>
        <taxon>Chordata</taxon>
        <taxon>Craniata</taxon>
        <taxon>Vertebrata</taxon>
        <taxon>Euteleostomi</taxon>
        <taxon>Archelosauria</taxon>
        <taxon>Archosauria</taxon>
        <taxon>Dinosauria</taxon>
        <taxon>Saurischia</taxon>
        <taxon>Theropoda</taxon>
        <taxon>Coelurosauria</taxon>
        <taxon>Aves</taxon>
        <taxon>Neognathae</taxon>
        <taxon>Galloanserae</taxon>
        <taxon>Anseriformes</taxon>
        <taxon>Anatidae</taxon>
        <taxon>Anatinae</taxon>
        <taxon>Cairina</taxon>
    </lineage>
</organism>
<name>A0A8C3CPS8_CAIMO</name>
<feature type="compositionally biased region" description="Low complexity" evidence="7">
    <location>
        <begin position="94"/>
        <end position="103"/>
    </location>
</feature>
<accession>A0A8C3CPS8</accession>
<dbReference type="SMART" id="SM00320">
    <property type="entry name" value="WD40"/>
    <property type="match status" value="5"/>
</dbReference>
<evidence type="ECO:0000313" key="8">
    <source>
        <dbReference type="Ensembl" id="ENSCMMP00000021951.1"/>
    </source>
</evidence>
<dbReference type="InterPro" id="IPR036322">
    <property type="entry name" value="WD40_repeat_dom_sf"/>
</dbReference>
<keyword evidence="9" id="KW-1185">Reference proteome</keyword>
<dbReference type="Proteomes" id="UP000694556">
    <property type="component" value="Chromosome 11"/>
</dbReference>
<proteinExistence type="inferred from homology"/>
<evidence type="ECO:0000256" key="5">
    <source>
        <dbReference type="ARBA" id="ARBA00022737"/>
    </source>
</evidence>
<evidence type="ECO:0000256" key="7">
    <source>
        <dbReference type="SAM" id="MobiDB-lite"/>
    </source>
</evidence>
<comment type="similarity">
    <text evidence="2 6">Belongs to the WD repeat DDB2/WDR76 family.</text>
</comment>
<comment type="subunit">
    <text evidence="6">Interacts with CUL4A and/or CUL4B.</text>
</comment>
<dbReference type="Gene3D" id="2.130.10.10">
    <property type="entry name" value="YVTN repeat-like/Quinoprotein amine dehydrogenase"/>
    <property type="match status" value="1"/>
</dbReference>
<dbReference type="GO" id="GO:2000001">
    <property type="term" value="P:regulation of DNA damage checkpoint"/>
    <property type="evidence" value="ECO:0007669"/>
    <property type="project" value="TreeGrafter"/>
</dbReference>
<reference evidence="8" key="3">
    <citation type="submission" date="2025-09" db="UniProtKB">
        <authorList>
            <consortium name="Ensembl"/>
        </authorList>
    </citation>
    <scope>IDENTIFICATION</scope>
</reference>
<reference evidence="8" key="2">
    <citation type="submission" date="2025-08" db="UniProtKB">
        <authorList>
            <consortium name="Ensembl"/>
        </authorList>
    </citation>
    <scope>IDENTIFICATION</scope>
</reference>
<dbReference type="AlphaFoldDB" id="A0A8C3CPS8"/>
<dbReference type="InterPro" id="IPR050853">
    <property type="entry name" value="WD_repeat_DNA-damage-binding"/>
</dbReference>
<feature type="compositionally biased region" description="Basic and acidic residues" evidence="7">
    <location>
        <begin position="24"/>
        <end position="36"/>
    </location>
</feature>
<evidence type="ECO:0000313" key="9">
    <source>
        <dbReference type="Proteomes" id="UP000694556"/>
    </source>
</evidence>
<dbReference type="Pfam" id="PF00400">
    <property type="entry name" value="WD40"/>
    <property type="match status" value="1"/>
</dbReference>
<dbReference type="InterPro" id="IPR015943">
    <property type="entry name" value="WD40/YVTN_repeat-like_dom_sf"/>
</dbReference>
<protein>
    <recommendedName>
        <fullName evidence="3 6">WD repeat-containing protein 76</fullName>
    </recommendedName>
</protein>
<dbReference type="InterPro" id="IPR001680">
    <property type="entry name" value="WD40_rpt"/>
</dbReference>
<dbReference type="GO" id="GO:0003677">
    <property type="term" value="F:DNA binding"/>
    <property type="evidence" value="ECO:0007669"/>
    <property type="project" value="TreeGrafter"/>
</dbReference>